<keyword evidence="1" id="KW-0732">Signal</keyword>
<dbReference type="GO" id="GO:0016787">
    <property type="term" value="F:hydrolase activity"/>
    <property type="evidence" value="ECO:0007669"/>
    <property type="project" value="UniProtKB-KW"/>
</dbReference>
<dbReference type="Pfam" id="PF03572">
    <property type="entry name" value="Peptidase_S41"/>
    <property type="match status" value="1"/>
</dbReference>
<dbReference type="PANTHER" id="PTHR32060">
    <property type="entry name" value="TAIL-SPECIFIC PROTEASE"/>
    <property type="match status" value="1"/>
</dbReference>
<dbReference type="InterPro" id="IPR036034">
    <property type="entry name" value="PDZ_sf"/>
</dbReference>
<evidence type="ECO:0000313" key="3">
    <source>
        <dbReference type="EMBL" id="MFD2732674.1"/>
    </source>
</evidence>
<organism evidence="3 4">
    <name type="scientific">Pedobacter alpinus</name>
    <dbReference type="NCBI Taxonomy" id="1590643"/>
    <lineage>
        <taxon>Bacteria</taxon>
        <taxon>Pseudomonadati</taxon>
        <taxon>Bacteroidota</taxon>
        <taxon>Sphingobacteriia</taxon>
        <taxon>Sphingobacteriales</taxon>
        <taxon>Sphingobacteriaceae</taxon>
        <taxon>Pedobacter</taxon>
    </lineage>
</organism>
<dbReference type="SUPFAM" id="SSF52096">
    <property type="entry name" value="ClpP/crotonase"/>
    <property type="match status" value="1"/>
</dbReference>
<feature type="chain" id="PRO_5045655318" evidence="1">
    <location>
        <begin position="24"/>
        <end position="526"/>
    </location>
</feature>
<dbReference type="EC" id="3.4.-.-" evidence="3"/>
<protein>
    <submittedName>
        <fullName evidence="3">S41 family peptidase</fullName>
        <ecNumber evidence="3">3.4.-.-</ecNumber>
    </submittedName>
</protein>
<keyword evidence="3" id="KW-0378">Hydrolase</keyword>
<reference evidence="4" key="1">
    <citation type="journal article" date="2019" name="Int. J. Syst. Evol. Microbiol.">
        <title>The Global Catalogue of Microorganisms (GCM) 10K type strain sequencing project: providing services to taxonomists for standard genome sequencing and annotation.</title>
        <authorList>
            <consortium name="The Broad Institute Genomics Platform"/>
            <consortium name="The Broad Institute Genome Sequencing Center for Infectious Disease"/>
            <person name="Wu L."/>
            <person name="Ma J."/>
        </authorList>
    </citation>
    <scope>NUCLEOTIDE SEQUENCE [LARGE SCALE GENOMIC DNA]</scope>
    <source>
        <strain evidence="4">KCTC 42456</strain>
    </source>
</reference>
<keyword evidence="4" id="KW-1185">Reference proteome</keyword>
<dbReference type="Gene3D" id="2.30.42.10">
    <property type="match status" value="1"/>
</dbReference>
<dbReference type="InterPro" id="IPR029045">
    <property type="entry name" value="ClpP/crotonase-like_dom_sf"/>
</dbReference>
<dbReference type="RefSeq" id="WP_379040390.1">
    <property type="nucleotide sequence ID" value="NZ_JBHSKW010000003.1"/>
</dbReference>
<dbReference type="PANTHER" id="PTHR32060:SF30">
    <property type="entry name" value="CARBOXY-TERMINAL PROCESSING PROTEASE CTPA"/>
    <property type="match status" value="1"/>
</dbReference>
<sequence length="526" mass="58052">MRQTFIKITLVSILISAFFSACKKDNISNNDSPIATGSRDELTKDSMFLYAKELYLWNTDLPTYNVFNPRGRFNSGDLITQLKDELFAITRFGINPLNSRPYEFNEEDPNDTKYAYIEDLITSGKLTAVPNTSGAINNSGEGNDFGFSLALVGSLNNYRIYFQFASPGSPSALKGLGRGDYIDQIDGRTIGTNFNAESDFINTAINNSTITIEGKKKDGTSYSYILNKTKYTSSPIYKDTVLTNGSKKIGYLAYAKFTDEKNSKAALTNVFAKFATANVTDLVIDLRYNGGGFVSTAEDLLNLIAPSSLNSKVMFIETYNAALQAGRASILKNQPIRDQDDKIVFVNGKVANYADNVSYDQASNTSYFSKAGGLNNISKVVFITTENTASASELVINSLKPYLDVKTVGSKSYGKPVGFFPVRIDKYELYLSSFSTRNSLGEGNYFAGIVPNYEEDDDVRRDFGNPNELSLASAINYIVNNRFVNSSNSNLRVNGTKQVSKSNEITKNIYMPSDFKGMIDVPKNVK</sequence>
<dbReference type="Proteomes" id="UP001597546">
    <property type="component" value="Unassembled WGS sequence"/>
</dbReference>
<accession>A0ABW5TV03</accession>
<evidence type="ECO:0000256" key="1">
    <source>
        <dbReference type="SAM" id="SignalP"/>
    </source>
</evidence>
<gene>
    <name evidence="3" type="ORF">ACFSSE_13275</name>
</gene>
<dbReference type="EMBL" id="JBHULV010000046">
    <property type="protein sequence ID" value="MFD2732674.1"/>
    <property type="molecule type" value="Genomic_DNA"/>
</dbReference>
<dbReference type="PROSITE" id="PS51257">
    <property type="entry name" value="PROKAR_LIPOPROTEIN"/>
    <property type="match status" value="1"/>
</dbReference>
<comment type="caution">
    <text evidence="3">The sequence shown here is derived from an EMBL/GenBank/DDBJ whole genome shotgun (WGS) entry which is preliminary data.</text>
</comment>
<dbReference type="Gene3D" id="3.30.750.170">
    <property type="match status" value="1"/>
</dbReference>
<evidence type="ECO:0000259" key="2">
    <source>
        <dbReference type="Pfam" id="PF03572"/>
    </source>
</evidence>
<dbReference type="Gene3D" id="3.90.226.10">
    <property type="entry name" value="2-enoyl-CoA Hydratase, Chain A, domain 1"/>
    <property type="match status" value="1"/>
</dbReference>
<feature type="signal peptide" evidence="1">
    <location>
        <begin position="1"/>
        <end position="23"/>
    </location>
</feature>
<proteinExistence type="predicted"/>
<evidence type="ECO:0000313" key="4">
    <source>
        <dbReference type="Proteomes" id="UP001597546"/>
    </source>
</evidence>
<feature type="domain" description="Tail specific protease" evidence="2">
    <location>
        <begin position="248"/>
        <end position="425"/>
    </location>
</feature>
<dbReference type="InterPro" id="IPR005151">
    <property type="entry name" value="Tail-specific_protease"/>
</dbReference>
<name>A0ABW5TV03_9SPHI</name>
<dbReference type="CDD" id="cd07561">
    <property type="entry name" value="Peptidase_S41_CPP_like"/>
    <property type="match status" value="1"/>
</dbReference>